<dbReference type="RefSeq" id="WP_107865629.1">
    <property type="nucleotide sequence ID" value="NZ_QAON01000007.1"/>
</dbReference>
<dbReference type="Pfam" id="PF22688">
    <property type="entry name" value="Hda_lid"/>
    <property type="match status" value="1"/>
</dbReference>
<evidence type="ECO:0000313" key="3">
    <source>
        <dbReference type="EMBL" id="PTQ89295.1"/>
    </source>
</evidence>
<reference evidence="3 4" key="1">
    <citation type="submission" date="2018-04" db="EMBL/GenBank/DDBJ databases">
        <title>Genomic Encyclopedia of Archaeal and Bacterial Type Strains, Phase II (KMG-II): from individual species to whole genera.</title>
        <authorList>
            <person name="Goeker M."/>
        </authorList>
    </citation>
    <scope>NUCLEOTIDE SEQUENCE [LARGE SCALE GENOMIC DNA]</scope>
    <source>
        <strain evidence="3 4">DSM 5822</strain>
    </source>
</reference>
<dbReference type="GO" id="GO:0006270">
    <property type="term" value="P:DNA replication initiation"/>
    <property type="evidence" value="ECO:0007669"/>
    <property type="project" value="TreeGrafter"/>
</dbReference>
<dbReference type="GO" id="GO:0032297">
    <property type="term" value="P:negative regulation of DNA-templated DNA replication initiation"/>
    <property type="evidence" value="ECO:0007669"/>
    <property type="project" value="InterPro"/>
</dbReference>
<protein>
    <submittedName>
        <fullName evidence="3">Regulatory inactivation of DnaA Hda protein</fullName>
    </submittedName>
</protein>
<dbReference type="InterPro" id="IPR017788">
    <property type="entry name" value="Hda"/>
</dbReference>
<feature type="domain" description="Chromosomal replication initiator protein DnaA ATPAse" evidence="1">
    <location>
        <begin position="50"/>
        <end position="164"/>
    </location>
</feature>
<name>A0A2T5IZ61_9GAMM</name>
<proteinExistence type="predicted"/>
<evidence type="ECO:0000259" key="2">
    <source>
        <dbReference type="Pfam" id="PF22688"/>
    </source>
</evidence>
<dbReference type="Pfam" id="PF00308">
    <property type="entry name" value="Bac_DnaA"/>
    <property type="match status" value="1"/>
</dbReference>
<feature type="domain" description="Hda lid" evidence="2">
    <location>
        <begin position="176"/>
        <end position="239"/>
    </location>
</feature>
<dbReference type="Gene3D" id="3.40.50.300">
    <property type="entry name" value="P-loop containing nucleotide triphosphate hydrolases"/>
    <property type="match status" value="1"/>
</dbReference>
<dbReference type="SUPFAM" id="SSF52540">
    <property type="entry name" value="P-loop containing nucleoside triphosphate hydrolases"/>
    <property type="match status" value="1"/>
</dbReference>
<evidence type="ECO:0000259" key="1">
    <source>
        <dbReference type="Pfam" id="PF00308"/>
    </source>
</evidence>
<keyword evidence="4" id="KW-1185">Reference proteome</keyword>
<dbReference type="Proteomes" id="UP000244223">
    <property type="component" value="Unassembled WGS sequence"/>
</dbReference>
<dbReference type="PANTHER" id="PTHR30050:SF5">
    <property type="entry name" value="DNAA REGULATORY INACTIVATOR HDA"/>
    <property type="match status" value="1"/>
</dbReference>
<sequence length="242" mass="27587">MGKEQTLIEHLRSKQLLLNLGPRLDARLSDFSGPSWAEIISAIEQLFAGTIQRCFIYGEPNTGKTHLLAAACQAYSERQHSTLLLSLRELTRSHQPDALQYLEHHDLITLDDIEIIVDLREWQEALFHLLNRAQQNDTRLILAARASPSQLGLVIPDLISRLQQAACYRIPNGDNDADRQAVLQAALGRRNLALDPEIIKYLLIKGPRYIGLLLKHLTYLEESSIRQRKRLTLNFVKQLTEK</sequence>
<dbReference type="CDD" id="cd00009">
    <property type="entry name" value="AAA"/>
    <property type="match status" value="1"/>
</dbReference>
<dbReference type="OrthoDB" id="9807019at2"/>
<accession>A0A2T5IZ61</accession>
<gene>
    <name evidence="3" type="ORF">C8N29_10723</name>
</gene>
<dbReference type="NCBIfam" id="TIGR03420">
    <property type="entry name" value="DnaA_homol_Hda"/>
    <property type="match status" value="1"/>
</dbReference>
<organism evidence="3 4">
    <name type="scientific">Agitococcus lubricus</name>
    <dbReference type="NCBI Taxonomy" id="1077255"/>
    <lineage>
        <taxon>Bacteria</taxon>
        <taxon>Pseudomonadati</taxon>
        <taxon>Pseudomonadota</taxon>
        <taxon>Gammaproteobacteria</taxon>
        <taxon>Moraxellales</taxon>
        <taxon>Moraxellaceae</taxon>
        <taxon>Agitococcus</taxon>
    </lineage>
</organism>
<evidence type="ECO:0000313" key="4">
    <source>
        <dbReference type="Proteomes" id="UP000244223"/>
    </source>
</evidence>
<dbReference type="InterPro" id="IPR055199">
    <property type="entry name" value="Hda_lid"/>
</dbReference>
<dbReference type="InterPro" id="IPR013317">
    <property type="entry name" value="DnaA_dom"/>
</dbReference>
<dbReference type="AlphaFoldDB" id="A0A2T5IZ61"/>
<dbReference type="Gene3D" id="1.10.8.60">
    <property type="match status" value="1"/>
</dbReference>
<dbReference type="PANTHER" id="PTHR30050">
    <property type="entry name" value="CHROMOSOMAL REPLICATION INITIATOR PROTEIN DNAA"/>
    <property type="match status" value="1"/>
</dbReference>
<dbReference type="InterPro" id="IPR027417">
    <property type="entry name" value="P-loop_NTPase"/>
</dbReference>
<dbReference type="EMBL" id="QAON01000007">
    <property type="protein sequence ID" value="PTQ89295.1"/>
    <property type="molecule type" value="Genomic_DNA"/>
</dbReference>
<comment type="caution">
    <text evidence="3">The sequence shown here is derived from an EMBL/GenBank/DDBJ whole genome shotgun (WGS) entry which is preliminary data.</text>
</comment>